<evidence type="ECO:0000313" key="2">
    <source>
        <dbReference type="EMBL" id="CAI9156826.1"/>
    </source>
</evidence>
<feature type="compositionally biased region" description="Basic and acidic residues" evidence="1">
    <location>
        <begin position="1"/>
        <end position="11"/>
    </location>
</feature>
<dbReference type="Proteomes" id="UP001176941">
    <property type="component" value="Chromosome 15"/>
</dbReference>
<organism evidence="2 3">
    <name type="scientific">Rangifer tarandus platyrhynchus</name>
    <name type="common">Svalbard reindeer</name>
    <dbReference type="NCBI Taxonomy" id="3082113"/>
    <lineage>
        <taxon>Eukaryota</taxon>
        <taxon>Metazoa</taxon>
        <taxon>Chordata</taxon>
        <taxon>Craniata</taxon>
        <taxon>Vertebrata</taxon>
        <taxon>Euteleostomi</taxon>
        <taxon>Mammalia</taxon>
        <taxon>Eutheria</taxon>
        <taxon>Laurasiatheria</taxon>
        <taxon>Artiodactyla</taxon>
        <taxon>Ruminantia</taxon>
        <taxon>Pecora</taxon>
        <taxon>Cervidae</taxon>
        <taxon>Odocoileinae</taxon>
        <taxon>Rangifer</taxon>
    </lineage>
</organism>
<accession>A0ABN8YAF1</accession>
<keyword evidence="3" id="KW-1185">Reference proteome</keyword>
<feature type="region of interest" description="Disordered" evidence="1">
    <location>
        <begin position="1"/>
        <end position="39"/>
    </location>
</feature>
<protein>
    <submittedName>
        <fullName evidence="2">Uncharacterized protein</fullName>
    </submittedName>
</protein>
<reference evidence="2" key="1">
    <citation type="submission" date="2023-04" db="EMBL/GenBank/DDBJ databases">
        <authorList>
            <consortium name="ELIXIR-Norway"/>
        </authorList>
    </citation>
    <scope>NUCLEOTIDE SEQUENCE [LARGE SCALE GENOMIC DNA]</scope>
</reference>
<sequence length="125" mass="13546">MDTARPDHEEGTTVTNGYPPANEYLPVPGDEPVGKVSEETQNWPMARCLALNGIPRDSPKAAWGTPDGPKALLAPEEETQARLLSKNLGEETPGVKGTLVSRIALSPRRFVVLLIFSMYSVVNAF</sequence>
<evidence type="ECO:0000256" key="1">
    <source>
        <dbReference type="SAM" id="MobiDB-lite"/>
    </source>
</evidence>
<name>A0ABN8YAF1_RANTA</name>
<proteinExistence type="predicted"/>
<gene>
    <name evidence="2" type="ORF">MRATA1EN1_LOCUS5788</name>
</gene>
<dbReference type="EMBL" id="OX459951">
    <property type="protein sequence ID" value="CAI9156826.1"/>
    <property type="molecule type" value="Genomic_DNA"/>
</dbReference>
<evidence type="ECO:0000313" key="3">
    <source>
        <dbReference type="Proteomes" id="UP001176941"/>
    </source>
</evidence>